<keyword evidence="2" id="KW-0067">ATP-binding</keyword>
<evidence type="ECO:0000313" key="4">
    <source>
        <dbReference type="Proteomes" id="UP000600101"/>
    </source>
</evidence>
<evidence type="ECO:0000313" key="3">
    <source>
        <dbReference type="EMBL" id="MBC4018881.1"/>
    </source>
</evidence>
<keyword evidence="4" id="KW-1185">Reference proteome</keyword>
<name>A0A9X0UGD7_9PROT</name>
<dbReference type="Proteomes" id="UP000600101">
    <property type="component" value="Unassembled WGS sequence"/>
</dbReference>
<dbReference type="GO" id="GO:0005524">
    <property type="term" value="F:ATP binding"/>
    <property type="evidence" value="ECO:0007669"/>
    <property type="project" value="UniProtKB-KW"/>
</dbReference>
<accession>A0A9X0UGD7</accession>
<dbReference type="InterPro" id="IPR027417">
    <property type="entry name" value="P-loop_NTPase"/>
</dbReference>
<dbReference type="InterPro" id="IPR050625">
    <property type="entry name" value="ParA/MinD_ATPase"/>
</dbReference>
<dbReference type="EMBL" id="JACOMF010000089">
    <property type="protein sequence ID" value="MBC4018881.1"/>
    <property type="molecule type" value="Genomic_DNA"/>
</dbReference>
<evidence type="ECO:0000256" key="1">
    <source>
        <dbReference type="ARBA" id="ARBA00022741"/>
    </source>
</evidence>
<gene>
    <name evidence="3" type="ORF">H7965_26885</name>
</gene>
<protein>
    <submittedName>
        <fullName evidence="3">Pilus assembly protein</fullName>
    </submittedName>
</protein>
<dbReference type="PANTHER" id="PTHR43384:SF6">
    <property type="entry name" value="SEPTUM SITE-DETERMINING PROTEIN MIND HOMOLOG, CHLOROPLASTIC"/>
    <property type="match status" value="1"/>
</dbReference>
<reference evidence="3" key="1">
    <citation type="submission" date="2020-08" db="EMBL/GenBank/DDBJ databases">
        <authorList>
            <person name="Hu Y."/>
            <person name="Nguyen S.V."/>
            <person name="Li F."/>
            <person name="Fanning S."/>
        </authorList>
    </citation>
    <scope>NUCLEOTIDE SEQUENCE</scope>
    <source>
        <strain evidence="3">SYSU D8009</strain>
    </source>
</reference>
<dbReference type="InterPro" id="IPR017746">
    <property type="entry name" value="Cellulose_synthase_operon_BcsQ"/>
</dbReference>
<proteinExistence type="predicted"/>
<dbReference type="RefSeq" id="WP_186773620.1">
    <property type="nucleotide sequence ID" value="NZ_JACOMF010000089.1"/>
</dbReference>
<dbReference type="GO" id="GO:0016887">
    <property type="term" value="F:ATP hydrolysis activity"/>
    <property type="evidence" value="ECO:0007669"/>
    <property type="project" value="TreeGrafter"/>
</dbReference>
<dbReference type="Gene3D" id="3.40.50.300">
    <property type="entry name" value="P-loop containing nucleotide triphosphate hydrolases"/>
    <property type="match status" value="1"/>
</dbReference>
<dbReference type="PANTHER" id="PTHR43384">
    <property type="entry name" value="SEPTUM SITE-DETERMINING PROTEIN MIND HOMOLOG, CHLOROPLASTIC-RELATED"/>
    <property type="match status" value="1"/>
</dbReference>
<dbReference type="GO" id="GO:0005829">
    <property type="term" value="C:cytosol"/>
    <property type="evidence" value="ECO:0007669"/>
    <property type="project" value="TreeGrafter"/>
</dbReference>
<comment type="caution">
    <text evidence="3">The sequence shown here is derived from an EMBL/GenBank/DDBJ whole genome shotgun (WGS) entry which is preliminary data.</text>
</comment>
<dbReference type="GO" id="GO:0051782">
    <property type="term" value="P:negative regulation of cell division"/>
    <property type="evidence" value="ECO:0007669"/>
    <property type="project" value="TreeGrafter"/>
</dbReference>
<dbReference type="Pfam" id="PF06564">
    <property type="entry name" value="CBP_BcsQ"/>
    <property type="match status" value="1"/>
</dbReference>
<dbReference type="SUPFAM" id="SSF52540">
    <property type="entry name" value="P-loop containing nucleoside triphosphate hydrolases"/>
    <property type="match status" value="1"/>
</dbReference>
<dbReference type="AlphaFoldDB" id="A0A9X0UGD7"/>
<sequence>MQELVSIAPSEIVGTTASGRPDRAALIAFLADAQSEEAIREGLSDSLQEPPEIRRGGIRAAIAAMARIPTPRILVVDVGDEDEPLKELAKLSEVVEPDVCVLVVGTVRDAEFYRDITRGLGAAEYLCKPLTRDAVSRYFAPVVMGHRPVSMALGAGRLVTVTGACGGVGATTTAANFAWFLGTVLRRHTVLLDPDLETGSLAFVLNVQPGTGLQAALSAPDRIDELFIERSVVPVTGRLHILANDEMPDRPIRADEAASARLIEALRKKYTFVVADVPFRPDPLFRGLLHLADQRVIVMEPTLASVRRALRLLALPKASDQAQHPVVVLNQLGMPGGLKRRQLEDALGIRADIVIPYLPRPLMDAANLGEPAAAKRGAFRDAVVQLTQQLPFVRFTPESPLLFGRKHWWQRLWRK</sequence>
<organism evidence="3 4">
    <name type="scientific">Siccirubricoccus deserti</name>
    <dbReference type="NCBI Taxonomy" id="2013562"/>
    <lineage>
        <taxon>Bacteria</taxon>
        <taxon>Pseudomonadati</taxon>
        <taxon>Pseudomonadota</taxon>
        <taxon>Alphaproteobacteria</taxon>
        <taxon>Acetobacterales</taxon>
        <taxon>Roseomonadaceae</taxon>
        <taxon>Siccirubricoccus</taxon>
    </lineage>
</organism>
<dbReference type="Gene3D" id="3.40.50.2300">
    <property type="match status" value="1"/>
</dbReference>
<dbReference type="GO" id="GO:0009898">
    <property type="term" value="C:cytoplasmic side of plasma membrane"/>
    <property type="evidence" value="ECO:0007669"/>
    <property type="project" value="TreeGrafter"/>
</dbReference>
<evidence type="ECO:0000256" key="2">
    <source>
        <dbReference type="ARBA" id="ARBA00022840"/>
    </source>
</evidence>
<keyword evidence="1" id="KW-0547">Nucleotide-binding</keyword>